<feature type="region of interest" description="Disordered" evidence="1">
    <location>
        <begin position="182"/>
        <end position="211"/>
    </location>
</feature>
<evidence type="ECO:0000256" key="1">
    <source>
        <dbReference type="SAM" id="MobiDB-lite"/>
    </source>
</evidence>
<gene>
    <name evidence="3" type="ORF">UBRO2_04068</name>
</gene>
<protein>
    <submittedName>
        <fullName evidence="3">Uncharacterized protein</fullName>
    </submittedName>
</protein>
<name>A0A8H8QP17_9BASI</name>
<keyword evidence="2" id="KW-0732">Signal</keyword>
<sequence length="354" mass="40273">MAKVLFAVGMVILILSSALQVVRSVPPPLIRQSEAGIKFLWDSVDKGEFWNHIPGHPSTDSAWIGFLRDEGQFQVNNYYSRRFQTNEDDASLNGKSFALSMVRYERNAIHKFNPRENTYVRALAKLLISQFAKVRNKEAVVGQGHRLSDDLARIRQEEEARRAELAARNRDWGRDLSLSSWRGHEGEQQMSEGGPSESLRAPLPPSPMPQVVSESEEVIQRLWNQVQHGILPGHLDTLDEVARSWKTFLASNGKDWIMQHASEAAKGSFLGLTPFKPVNAIYVFGQDSLPEKTVAEQLVTNFADWRKKEILILKDLQRDQMESHAQKAQHDAMIKTRNKQWGRDLRLGQNSEHS</sequence>
<evidence type="ECO:0000313" key="4">
    <source>
        <dbReference type="Proteomes" id="UP000658997"/>
    </source>
</evidence>
<comment type="caution">
    <text evidence="3">The sequence shown here is derived from an EMBL/GenBank/DDBJ whole genome shotgun (WGS) entry which is preliminary data.</text>
</comment>
<evidence type="ECO:0000313" key="3">
    <source>
        <dbReference type="EMBL" id="SYW81036.1"/>
    </source>
</evidence>
<accession>A0A8H8QP17</accession>
<dbReference type="EMBL" id="ULHB01000087">
    <property type="protein sequence ID" value="SYW81036.1"/>
    <property type="molecule type" value="Genomic_DNA"/>
</dbReference>
<keyword evidence="4" id="KW-1185">Reference proteome</keyword>
<dbReference type="AlphaFoldDB" id="A0A8H8QP17"/>
<evidence type="ECO:0000256" key="2">
    <source>
        <dbReference type="SAM" id="SignalP"/>
    </source>
</evidence>
<dbReference type="Proteomes" id="UP000658997">
    <property type="component" value="Unassembled WGS sequence"/>
</dbReference>
<feature type="chain" id="PRO_5034542478" evidence="2">
    <location>
        <begin position="25"/>
        <end position="354"/>
    </location>
</feature>
<organism evidence="3 4">
    <name type="scientific">Ustilago bromivora</name>
    <dbReference type="NCBI Taxonomy" id="307758"/>
    <lineage>
        <taxon>Eukaryota</taxon>
        <taxon>Fungi</taxon>
        <taxon>Dikarya</taxon>
        <taxon>Basidiomycota</taxon>
        <taxon>Ustilaginomycotina</taxon>
        <taxon>Ustilaginomycetes</taxon>
        <taxon>Ustilaginales</taxon>
        <taxon>Ustilaginaceae</taxon>
        <taxon>Ustilago</taxon>
    </lineage>
</organism>
<reference evidence="3" key="1">
    <citation type="submission" date="2018-08" db="EMBL/GenBank/DDBJ databases">
        <authorList>
            <person name="Guldener U."/>
        </authorList>
    </citation>
    <scope>NUCLEOTIDE SEQUENCE</scope>
    <source>
        <strain evidence="3">UB2</strain>
    </source>
</reference>
<proteinExistence type="predicted"/>
<feature type="signal peptide" evidence="2">
    <location>
        <begin position="1"/>
        <end position="24"/>
    </location>
</feature>